<accession>A0A2U3RH04</accession>
<dbReference type="EMBL" id="LS398551">
    <property type="protein sequence ID" value="SPR12514.1"/>
    <property type="molecule type" value="Genomic_DNA"/>
</dbReference>
<name>A0A2U3RH04_ORITS</name>
<evidence type="ECO:0000313" key="2">
    <source>
        <dbReference type="Proteomes" id="UP000244959"/>
    </source>
</evidence>
<sequence>MPEIDCVIFEMIELAEVGTIFRKYINSIASQKLLSTKKKS</sequence>
<proteinExistence type="predicted"/>
<keyword evidence="2" id="KW-1185">Reference proteome</keyword>
<reference evidence="2" key="1">
    <citation type="submission" date="2018-03" db="EMBL/GenBank/DDBJ databases">
        <authorList>
            <person name="Batty M. E."/>
            <person name="Batty M E."/>
        </authorList>
    </citation>
    <scope>NUCLEOTIDE SEQUENCE [LARGE SCALE GENOMIC DNA]</scope>
    <source>
        <strain evidence="2">Gilliam</strain>
    </source>
</reference>
<gene>
    <name evidence="1" type="ORF">GILLIAM_02523</name>
</gene>
<protein>
    <submittedName>
        <fullName evidence="1">Uncharacterized protein</fullName>
    </submittedName>
</protein>
<evidence type="ECO:0000313" key="1">
    <source>
        <dbReference type="EMBL" id="SPR12514.1"/>
    </source>
</evidence>
<dbReference type="Proteomes" id="UP000244959">
    <property type="component" value="Chromosome I"/>
</dbReference>
<dbReference type="AlphaFoldDB" id="A0A2U3RH04"/>
<dbReference type="RefSeq" id="WP_269460423.1">
    <property type="nucleotide sequence ID" value="NZ_LS398551.1"/>
</dbReference>
<organism evidence="1 2">
    <name type="scientific">Orientia tsutsugamushi str. Gilliam</name>
    <dbReference type="NCBI Taxonomy" id="1359184"/>
    <lineage>
        <taxon>Bacteria</taxon>
        <taxon>Pseudomonadati</taxon>
        <taxon>Pseudomonadota</taxon>
        <taxon>Alphaproteobacteria</taxon>
        <taxon>Rickettsiales</taxon>
        <taxon>Rickettsiaceae</taxon>
        <taxon>Rickettsieae</taxon>
        <taxon>Orientia</taxon>
    </lineage>
</organism>